<proteinExistence type="inferred from homology"/>
<keyword evidence="4 5" id="KW-0732">Signal</keyword>
<dbReference type="InterPro" id="IPR031825">
    <property type="entry name" value="RXLR"/>
</dbReference>
<evidence type="ECO:0000256" key="3">
    <source>
        <dbReference type="ARBA" id="ARBA00022525"/>
    </source>
</evidence>
<comment type="similarity">
    <text evidence="2 5">Belongs to the RxLR effector family.</text>
</comment>
<evidence type="ECO:0000256" key="5">
    <source>
        <dbReference type="RuleBase" id="RU367124"/>
    </source>
</evidence>
<comment type="domain">
    <text evidence="5">The RxLR-dEER motif acts to carry the protein into the host cell cytoplasm through binding to cell surface phosphatidylinositol-3-phosphate.</text>
</comment>
<feature type="signal peptide" evidence="5">
    <location>
        <begin position="1"/>
        <end position="21"/>
    </location>
</feature>
<accession>D0NEP4</accession>
<sequence>MRRFNVLLIIAATALVVGSHGLSAADQAKSPSVTTPDARSSVRSLLSESVRDNTSKLRGAGETSELDEERGLFSSLKLRLYLQRGVTPAQALKKLPKTQMEKYYYSTCGSRKWQPRSLQPRPDCWSASLHYNLCHLIQYSSCVRRKTWKKSVDCTLLQSTT</sequence>
<evidence type="ECO:0000256" key="1">
    <source>
        <dbReference type="ARBA" id="ARBA00004613"/>
    </source>
</evidence>
<evidence type="ECO:0000256" key="2">
    <source>
        <dbReference type="ARBA" id="ARBA00010400"/>
    </source>
</evidence>
<evidence type="ECO:0000256" key="4">
    <source>
        <dbReference type="ARBA" id="ARBA00022729"/>
    </source>
</evidence>
<dbReference type="eggNOG" id="ENOG502RGUR">
    <property type="taxonomic scope" value="Eukaryota"/>
</dbReference>
<comment type="subcellular location">
    <subcellularLocation>
        <location evidence="1 5">Secreted</location>
    </subcellularLocation>
</comment>
<feature type="chain" id="PRO_5044971826" description="RxLR effector protein" evidence="5">
    <location>
        <begin position="22"/>
        <end position="161"/>
    </location>
</feature>
<dbReference type="Proteomes" id="UP000006643">
    <property type="component" value="Unassembled WGS sequence"/>
</dbReference>
<dbReference type="VEuPathDB" id="FungiDB:PITG_09836"/>
<name>D0NEP4_PHYIT</name>
<keyword evidence="7" id="KW-1185">Reference proteome</keyword>
<protein>
    <recommendedName>
        <fullName evidence="5">RxLR effector protein</fullName>
    </recommendedName>
</protein>
<dbReference type="InParanoid" id="D0NEP4"/>
<feature type="non-terminal residue" evidence="6">
    <location>
        <position position="161"/>
    </location>
</feature>
<dbReference type="HOGENOM" id="CLU_1647051_0_0_1"/>
<dbReference type="OMA" id="CWSASLH"/>
<keyword evidence="3 5" id="KW-0964">Secreted</keyword>
<dbReference type="KEGG" id="pif:PITG_09836"/>
<reference evidence="7" key="1">
    <citation type="journal article" date="2009" name="Nature">
        <title>Genome sequence and analysis of the Irish potato famine pathogen Phytophthora infestans.</title>
        <authorList>
            <consortium name="The Broad Institute Genome Sequencing Platform"/>
            <person name="Haas B.J."/>
            <person name="Kamoun S."/>
            <person name="Zody M.C."/>
            <person name="Jiang R.H."/>
            <person name="Handsaker R.E."/>
            <person name="Cano L.M."/>
            <person name="Grabherr M."/>
            <person name="Kodira C.D."/>
            <person name="Raffaele S."/>
            <person name="Torto-Alalibo T."/>
            <person name="Bozkurt T.O."/>
            <person name="Ah-Fong A.M."/>
            <person name="Alvarado L."/>
            <person name="Anderson V.L."/>
            <person name="Armstrong M.R."/>
            <person name="Avrova A."/>
            <person name="Baxter L."/>
            <person name="Beynon J."/>
            <person name="Boevink P.C."/>
            <person name="Bollmann S.R."/>
            <person name="Bos J.I."/>
            <person name="Bulone V."/>
            <person name="Cai G."/>
            <person name="Cakir C."/>
            <person name="Carrington J.C."/>
            <person name="Chawner M."/>
            <person name="Conti L."/>
            <person name="Costanzo S."/>
            <person name="Ewan R."/>
            <person name="Fahlgren N."/>
            <person name="Fischbach M.A."/>
            <person name="Fugelstad J."/>
            <person name="Gilroy E.M."/>
            <person name="Gnerre S."/>
            <person name="Green P.J."/>
            <person name="Grenville-Briggs L.J."/>
            <person name="Griffith J."/>
            <person name="Grunwald N.J."/>
            <person name="Horn K."/>
            <person name="Horner N.R."/>
            <person name="Hu C.H."/>
            <person name="Huitema E."/>
            <person name="Jeong D.H."/>
            <person name="Jones A.M."/>
            <person name="Jones J.D."/>
            <person name="Jones R.W."/>
            <person name="Karlsson E.K."/>
            <person name="Kunjeti S.G."/>
            <person name="Lamour K."/>
            <person name="Liu Z."/>
            <person name="Ma L."/>
            <person name="Maclean D."/>
            <person name="Chibucos M.C."/>
            <person name="McDonald H."/>
            <person name="McWalters J."/>
            <person name="Meijer H.J."/>
            <person name="Morgan W."/>
            <person name="Morris P.F."/>
            <person name="Munro C.A."/>
            <person name="O'Neill K."/>
            <person name="Ospina-Giraldo M."/>
            <person name="Pinzon A."/>
            <person name="Pritchard L."/>
            <person name="Ramsahoye B."/>
            <person name="Ren Q."/>
            <person name="Restrepo S."/>
            <person name="Roy S."/>
            <person name="Sadanandom A."/>
            <person name="Savidor A."/>
            <person name="Schornack S."/>
            <person name="Schwartz D.C."/>
            <person name="Schumann U.D."/>
            <person name="Schwessinger B."/>
            <person name="Seyer L."/>
            <person name="Sharpe T."/>
            <person name="Silvar C."/>
            <person name="Song J."/>
            <person name="Studholme D.J."/>
            <person name="Sykes S."/>
            <person name="Thines M."/>
            <person name="van de Vondervoort P.J."/>
            <person name="Phuntumart V."/>
            <person name="Wawra S."/>
            <person name="Weide R."/>
            <person name="Win J."/>
            <person name="Young C."/>
            <person name="Zhou S."/>
            <person name="Fry W."/>
            <person name="Meyers B.C."/>
            <person name="van West P."/>
            <person name="Ristaino J."/>
            <person name="Govers F."/>
            <person name="Birch P.R."/>
            <person name="Whisson S.C."/>
            <person name="Judelson H.S."/>
            <person name="Nusbaum C."/>
        </authorList>
    </citation>
    <scope>NUCLEOTIDE SEQUENCE [LARGE SCALE GENOMIC DNA]</scope>
    <source>
        <strain evidence="7">T30-4</strain>
    </source>
</reference>
<dbReference type="Pfam" id="PF16810">
    <property type="entry name" value="RXLR"/>
    <property type="match status" value="1"/>
</dbReference>
<comment type="function">
    <text evidence="5">Effector that suppresses plant defense responses during pathogen infection.</text>
</comment>
<dbReference type="GeneID" id="9474624"/>
<dbReference type="EMBL" id="DS028134">
    <property type="protein sequence ID" value="EEY56326.1"/>
    <property type="molecule type" value="Genomic_DNA"/>
</dbReference>
<organism evidence="6 7">
    <name type="scientific">Phytophthora infestans (strain T30-4)</name>
    <name type="common">Potato late blight agent</name>
    <dbReference type="NCBI Taxonomy" id="403677"/>
    <lineage>
        <taxon>Eukaryota</taxon>
        <taxon>Sar</taxon>
        <taxon>Stramenopiles</taxon>
        <taxon>Oomycota</taxon>
        <taxon>Peronosporomycetes</taxon>
        <taxon>Peronosporales</taxon>
        <taxon>Peronosporaceae</taxon>
        <taxon>Phytophthora</taxon>
    </lineage>
</organism>
<dbReference type="AlphaFoldDB" id="D0NEP4"/>
<gene>
    <name evidence="6" type="ORF">PITG_09836</name>
</gene>
<dbReference type="RefSeq" id="XP_002902400.1">
    <property type="nucleotide sequence ID" value="XM_002902354.2"/>
</dbReference>
<evidence type="ECO:0000313" key="7">
    <source>
        <dbReference type="Proteomes" id="UP000006643"/>
    </source>
</evidence>
<evidence type="ECO:0000313" key="6">
    <source>
        <dbReference type="EMBL" id="EEY56326.1"/>
    </source>
</evidence>